<organism evidence="1 2">
    <name type="scientific">Penicillium nalgiovense</name>
    <dbReference type="NCBI Taxonomy" id="60175"/>
    <lineage>
        <taxon>Eukaryota</taxon>
        <taxon>Fungi</taxon>
        <taxon>Dikarya</taxon>
        <taxon>Ascomycota</taxon>
        <taxon>Pezizomycotina</taxon>
        <taxon>Eurotiomycetes</taxon>
        <taxon>Eurotiomycetidae</taxon>
        <taxon>Eurotiales</taxon>
        <taxon>Aspergillaceae</taxon>
        <taxon>Penicillium</taxon>
    </lineage>
</organism>
<proteinExistence type="predicted"/>
<name>A0A1V6Z3Y4_PENNA</name>
<gene>
    <name evidence="1" type="ORF">PENNAL_c0004G09877</name>
</gene>
<comment type="caution">
    <text evidence="1">The sequence shown here is derived from an EMBL/GenBank/DDBJ whole genome shotgun (WGS) entry which is preliminary data.</text>
</comment>
<protein>
    <submittedName>
        <fullName evidence="1">Uncharacterized protein</fullName>
    </submittedName>
</protein>
<evidence type="ECO:0000313" key="1">
    <source>
        <dbReference type="EMBL" id="OQE94357.1"/>
    </source>
</evidence>
<sequence length="106" mass="11761">MDERTLGDLLKPCSFNWAEDVEEAFGTPKPVTQPSTCSITRVIAQAIAEADGDEMMRIFSCQKIPMLNPSLPTIEEYYTPFQPPSDYSLVNALDEADDSECVLHSS</sequence>
<dbReference type="EMBL" id="MOOB01000004">
    <property type="protein sequence ID" value="OQE94357.1"/>
    <property type="molecule type" value="Genomic_DNA"/>
</dbReference>
<evidence type="ECO:0000313" key="2">
    <source>
        <dbReference type="Proteomes" id="UP000191691"/>
    </source>
</evidence>
<dbReference type="Proteomes" id="UP000191691">
    <property type="component" value="Unassembled WGS sequence"/>
</dbReference>
<reference evidence="2" key="1">
    <citation type="journal article" date="2017" name="Nat. Microbiol.">
        <title>Global analysis of biosynthetic gene clusters reveals vast potential of secondary metabolite production in Penicillium species.</title>
        <authorList>
            <person name="Nielsen J.C."/>
            <person name="Grijseels S."/>
            <person name="Prigent S."/>
            <person name="Ji B."/>
            <person name="Dainat J."/>
            <person name="Nielsen K.F."/>
            <person name="Frisvad J.C."/>
            <person name="Workman M."/>
            <person name="Nielsen J."/>
        </authorList>
    </citation>
    <scope>NUCLEOTIDE SEQUENCE [LARGE SCALE GENOMIC DNA]</scope>
    <source>
        <strain evidence="2">IBT 13039</strain>
    </source>
</reference>
<accession>A0A1V6Z3Y4</accession>
<keyword evidence="2" id="KW-1185">Reference proteome</keyword>
<dbReference type="AlphaFoldDB" id="A0A1V6Z3Y4"/>